<feature type="compositionally biased region" description="Polar residues" evidence="2">
    <location>
        <begin position="203"/>
        <end position="223"/>
    </location>
</feature>
<dbReference type="SUPFAM" id="SSF50129">
    <property type="entry name" value="GroES-like"/>
    <property type="match status" value="1"/>
</dbReference>
<feature type="region of interest" description="Disordered" evidence="2">
    <location>
        <begin position="1"/>
        <end position="31"/>
    </location>
</feature>
<sequence>MKQTMGFLKKKSSTKLSGGDSFLPPSGKIMSPTRSVASIASKASNLDCRDDSSSCARESDRSRCDSDSFLGLAKIASTPPLGHRVNDSLSSYVSASTLTKVQTTQHGSIRTNTKTPPPKLVVPKRSSRSAPANVAKDRHAATSRSNHKSPKLEKLAPSWKKYPIKKRWMRHDSRSDSSIGSSDDSDDDSDDSDDDSDSDTNDEGNTTTFEESTMYTKGSGSFESNADDDDSANTDNDPSLESETTGDIEDFKEIESRRHSEEMSSPKIVDMFSKIDVGGWRARKEEGKEVGERAAAGHIALTAPQKDLDYSDFLKKMESFTAKNPEHQLIVQVTEHGNIDKLLLEEVPHIPKANRPTDIVVKVDCSTITLQDCMIRRGKWYEMQDLPFIPGSDFVGTVHEIGSEASKCSTFQVGDRVVAFSSFGGNAKYITVEYCSLIRVPPGVKSEVALSLCSTYVPAREALDLGRKMNTPFTGANILVIGGNGPNGLAAIELALLEGAKVFATADERHHQHLTKLGVTCYPINPTEWLPALKGKMDVVLDSVCLDGFKSSSLALNSSGIIVCTGMSFVYTQGEVSGLLMKDVRDMTAMYIKTKVKFLWGNAKYYDRVERFASAPNEYAQHFRYLCHLASKGTIAPLVSTRAPLNKVVTLQQAIERGETGYGICVCEPWTTPVASVAE</sequence>
<dbReference type="AlphaFoldDB" id="A0ABD3RB79"/>
<feature type="region of interest" description="Disordered" evidence="2">
    <location>
        <begin position="100"/>
        <end position="265"/>
    </location>
</feature>
<feature type="compositionally biased region" description="Basic and acidic residues" evidence="2">
    <location>
        <begin position="47"/>
        <end position="64"/>
    </location>
</feature>
<feature type="domain" description="Enoyl reductase (ER)" evidence="3">
    <location>
        <begin position="337"/>
        <end position="655"/>
    </location>
</feature>
<gene>
    <name evidence="4" type="ORF">ACHAXA_008740</name>
</gene>
<dbReference type="EMBL" id="JALLPB020000343">
    <property type="protein sequence ID" value="KAL3810250.1"/>
    <property type="molecule type" value="Genomic_DNA"/>
</dbReference>
<dbReference type="InterPro" id="IPR013154">
    <property type="entry name" value="ADH-like_N"/>
</dbReference>
<feature type="region of interest" description="Disordered" evidence="2">
    <location>
        <begin position="43"/>
        <end position="64"/>
    </location>
</feature>
<reference evidence="4 5" key="1">
    <citation type="submission" date="2024-10" db="EMBL/GenBank/DDBJ databases">
        <title>Updated reference genomes for cyclostephanoid diatoms.</title>
        <authorList>
            <person name="Roberts W.R."/>
            <person name="Alverson A.J."/>
        </authorList>
    </citation>
    <scope>NUCLEOTIDE SEQUENCE [LARGE SCALE GENOMIC DNA]</scope>
    <source>
        <strain evidence="4 5">AJA228-03</strain>
    </source>
</reference>
<protein>
    <recommendedName>
        <fullName evidence="3">Enoyl reductase (ER) domain-containing protein</fullName>
    </recommendedName>
</protein>
<evidence type="ECO:0000313" key="4">
    <source>
        <dbReference type="EMBL" id="KAL3810250.1"/>
    </source>
</evidence>
<proteinExistence type="predicted"/>
<dbReference type="SUPFAM" id="SSF51735">
    <property type="entry name" value="NAD(P)-binding Rossmann-fold domains"/>
    <property type="match status" value="1"/>
</dbReference>
<evidence type="ECO:0000259" key="3">
    <source>
        <dbReference type="SMART" id="SM00829"/>
    </source>
</evidence>
<dbReference type="InterPro" id="IPR020843">
    <property type="entry name" value="ER"/>
</dbReference>
<evidence type="ECO:0000313" key="5">
    <source>
        <dbReference type="Proteomes" id="UP001530377"/>
    </source>
</evidence>
<comment type="caution">
    <text evidence="4">The sequence shown here is derived from an EMBL/GenBank/DDBJ whole genome shotgun (WGS) entry which is preliminary data.</text>
</comment>
<dbReference type="GO" id="GO:0016491">
    <property type="term" value="F:oxidoreductase activity"/>
    <property type="evidence" value="ECO:0007669"/>
    <property type="project" value="UniProtKB-KW"/>
</dbReference>
<feature type="compositionally biased region" description="Basic and acidic residues" evidence="2">
    <location>
        <begin position="249"/>
        <end position="264"/>
    </location>
</feature>
<dbReference type="Gene3D" id="3.90.180.10">
    <property type="entry name" value="Medium-chain alcohol dehydrogenases, catalytic domain"/>
    <property type="match status" value="1"/>
</dbReference>
<keyword evidence="1" id="KW-0560">Oxidoreductase</keyword>
<feature type="compositionally biased region" description="Polar residues" evidence="2">
    <location>
        <begin position="100"/>
        <end position="112"/>
    </location>
</feature>
<dbReference type="SMART" id="SM00829">
    <property type="entry name" value="PKS_ER"/>
    <property type="match status" value="1"/>
</dbReference>
<name>A0ABD3RB79_9STRA</name>
<feature type="compositionally biased region" description="Acidic residues" evidence="2">
    <location>
        <begin position="183"/>
        <end position="202"/>
    </location>
</feature>
<keyword evidence="5" id="KW-1185">Reference proteome</keyword>
<evidence type="ECO:0000256" key="1">
    <source>
        <dbReference type="ARBA" id="ARBA00023002"/>
    </source>
</evidence>
<dbReference type="InterPro" id="IPR011032">
    <property type="entry name" value="GroES-like_sf"/>
</dbReference>
<dbReference type="InterPro" id="IPR036291">
    <property type="entry name" value="NAD(P)-bd_dom_sf"/>
</dbReference>
<dbReference type="Pfam" id="PF08240">
    <property type="entry name" value="ADH_N"/>
    <property type="match status" value="1"/>
</dbReference>
<dbReference type="Proteomes" id="UP001530377">
    <property type="component" value="Unassembled WGS sequence"/>
</dbReference>
<dbReference type="PANTHER" id="PTHR43189:SF1">
    <property type="entry name" value="ZINC-TYPE ALCOHOL DEHYDROGENASE-LIKE PROTEIN C1198.01"/>
    <property type="match status" value="1"/>
</dbReference>
<evidence type="ECO:0000256" key="2">
    <source>
        <dbReference type="SAM" id="MobiDB-lite"/>
    </source>
</evidence>
<feature type="compositionally biased region" description="Acidic residues" evidence="2">
    <location>
        <begin position="225"/>
        <end position="248"/>
    </location>
</feature>
<accession>A0ABD3RB79</accession>
<dbReference type="PANTHER" id="PTHR43189">
    <property type="entry name" value="ZINC-TYPE ALCOHOL DEHYDROGENASE-LIKE PROTEIN C1198.01-RELATED"/>
    <property type="match status" value="1"/>
</dbReference>
<organism evidence="4 5">
    <name type="scientific">Cyclostephanos tholiformis</name>
    <dbReference type="NCBI Taxonomy" id="382380"/>
    <lineage>
        <taxon>Eukaryota</taxon>
        <taxon>Sar</taxon>
        <taxon>Stramenopiles</taxon>
        <taxon>Ochrophyta</taxon>
        <taxon>Bacillariophyta</taxon>
        <taxon>Coscinodiscophyceae</taxon>
        <taxon>Thalassiosirophycidae</taxon>
        <taxon>Stephanodiscales</taxon>
        <taxon>Stephanodiscaceae</taxon>
        <taxon>Cyclostephanos</taxon>
    </lineage>
</organism>
<dbReference type="Gene3D" id="3.40.50.720">
    <property type="entry name" value="NAD(P)-binding Rossmann-like Domain"/>
    <property type="match status" value="1"/>
</dbReference>